<dbReference type="GO" id="GO:1901678">
    <property type="term" value="P:iron coordination entity transport"/>
    <property type="evidence" value="ECO:0007669"/>
    <property type="project" value="UniProtKB-ARBA"/>
</dbReference>
<evidence type="ECO:0000256" key="2">
    <source>
        <dbReference type="ARBA" id="ARBA00008814"/>
    </source>
</evidence>
<feature type="signal peptide" evidence="6">
    <location>
        <begin position="1"/>
        <end position="21"/>
    </location>
</feature>
<reference evidence="8" key="1">
    <citation type="submission" date="2022-05" db="EMBL/GenBank/DDBJ databases">
        <title>Comparative Genomics of Spacecraft Associated Microbes.</title>
        <authorList>
            <person name="Tran M.T."/>
            <person name="Wright A."/>
            <person name="Seuylemezian A."/>
            <person name="Eisen J."/>
            <person name="Coil D."/>
        </authorList>
    </citation>
    <scope>NUCLEOTIDE SEQUENCE</scope>
    <source>
        <strain evidence="8">214.1.1</strain>
    </source>
</reference>
<proteinExistence type="inferred from homology"/>
<keyword evidence="4 6" id="KW-0732">Signal</keyword>
<evidence type="ECO:0000313" key="9">
    <source>
        <dbReference type="Proteomes" id="UP001139179"/>
    </source>
</evidence>
<dbReference type="CDD" id="cd01138">
    <property type="entry name" value="FeuA"/>
    <property type="match status" value="1"/>
</dbReference>
<evidence type="ECO:0000313" key="8">
    <source>
        <dbReference type="EMBL" id="MCM3715952.1"/>
    </source>
</evidence>
<evidence type="ECO:0000256" key="5">
    <source>
        <dbReference type="SAM" id="MobiDB-lite"/>
    </source>
</evidence>
<dbReference type="GO" id="GO:0005886">
    <property type="term" value="C:plasma membrane"/>
    <property type="evidence" value="ECO:0007669"/>
    <property type="project" value="UniProtKB-SubCell"/>
</dbReference>
<evidence type="ECO:0000256" key="6">
    <source>
        <dbReference type="SAM" id="SignalP"/>
    </source>
</evidence>
<dbReference type="Gene3D" id="3.40.50.1980">
    <property type="entry name" value="Nitrogenase molybdenum iron protein domain"/>
    <property type="match status" value="2"/>
</dbReference>
<dbReference type="Proteomes" id="UP001139179">
    <property type="component" value="Unassembled WGS sequence"/>
</dbReference>
<dbReference type="InterPro" id="IPR051313">
    <property type="entry name" value="Bact_iron-sidero_bind"/>
</dbReference>
<dbReference type="AlphaFoldDB" id="A0A9X2DT37"/>
<evidence type="ECO:0000256" key="4">
    <source>
        <dbReference type="ARBA" id="ARBA00022729"/>
    </source>
</evidence>
<dbReference type="EMBL" id="JAMBOL010000025">
    <property type="protein sequence ID" value="MCM3715952.1"/>
    <property type="molecule type" value="Genomic_DNA"/>
</dbReference>
<organism evidence="8 9">
    <name type="scientific">Halalkalibacter oceani</name>
    <dbReference type="NCBI Taxonomy" id="1653776"/>
    <lineage>
        <taxon>Bacteria</taxon>
        <taxon>Bacillati</taxon>
        <taxon>Bacillota</taxon>
        <taxon>Bacilli</taxon>
        <taxon>Bacillales</taxon>
        <taxon>Bacillaceae</taxon>
        <taxon>Halalkalibacter</taxon>
    </lineage>
</organism>
<dbReference type="GO" id="GO:0030288">
    <property type="term" value="C:outer membrane-bounded periplasmic space"/>
    <property type="evidence" value="ECO:0007669"/>
    <property type="project" value="TreeGrafter"/>
</dbReference>
<dbReference type="PROSITE" id="PS50983">
    <property type="entry name" value="FE_B12_PBP"/>
    <property type="match status" value="1"/>
</dbReference>
<sequence>MKHKLFILMLIWMLAFISACGSETNSTDTGLDDTHTADEADNSETVTYESENGPIDVPANPQRIVALTNAPNVLALDGAIVGVDQWTNMNPLFTEKLTDIAVVSESDLETVISQNPDLIIAGSTTENLDQLEKIAPTVVYTWGKLDYLEQQLEIGKLLNKEEEAQQWIDDFSERATELGEAVKAKAGEDVTVSVLETNGKDFSVFGDDWARGTEILYQAMGLGMPELVKENALGEGYYMLSQEVIPEYAGDYIVLSRNQGEDNAFMETEMWNSIPAVQNGHVIEIETKAVTYSDPITLEYLLDIFAEGFLDGE</sequence>
<dbReference type="Pfam" id="PF01497">
    <property type="entry name" value="Peripla_BP_2"/>
    <property type="match status" value="1"/>
</dbReference>
<feature type="domain" description="Fe/B12 periplasmic-binding" evidence="7">
    <location>
        <begin position="63"/>
        <end position="313"/>
    </location>
</feature>
<keyword evidence="9" id="KW-1185">Reference proteome</keyword>
<comment type="subcellular location">
    <subcellularLocation>
        <location evidence="1">Cell membrane</location>
        <topology evidence="1">Lipid-anchor</topology>
    </subcellularLocation>
</comment>
<keyword evidence="3" id="KW-0813">Transport</keyword>
<dbReference type="InterPro" id="IPR002491">
    <property type="entry name" value="ABC_transptr_periplasmic_BD"/>
</dbReference>
<name>A0A9X2DT37_9BACI</name>
<gene>
    <name evidence="8" type="ORF">M3202_18000</name>
</gene>
<feature type="region of interest" description="Disordered" evidence="5">
    <location>
        <begin position="25"/>
        <end position="54"/>
    </location>
</feature>
<protein>
    <submittedName>
        <fullName evidence="8">Iron-hydroxamate ABC transporter substrate-binding protein</fullName>
    </submittedName>
</protein>
<dbReference type="PROSITE" id="PS51257">
    <property type="entry name" value="PROKAR_LIPOPROTEIN"/>
    <property type="match status" value="1"/>
</dbReference>
<accession>A0A9X2DT37</accession>
<evidence type="ECO:0000259" key="7">
    <source>
        <dbReference type="PROSITE" id="PS50983"/>
    </source>
</evidence>
<dbReference type="PANTHER" id="PTHR30532:SF26">
    <property type="entry name" value="IRON(3+)-HYDROXAMATE-BINDING PROTEIN FHUD"/>
    <property type="match status" value="1"/>
</dbReference>
<dbReference type="PANTHER" id="PTHR30532">
    <property type="entry name" value="IRON III DICITRATE-BINDING PERIPLASMIC PROTEIN"/>
    <property type="match status" value="1"/>
</dbReference>
<dbReference type="RefSeq" id="WP_251224641.1">
    <property type="nucleotide sequence ID" value="NZ_JAMBOL010000025.1"/>
</dbReference>
<feature type="chain" id="PRO_5040808326" evidence="6">
    <location>
        <begin position="22"/>
        <end position="313"/>
    </location>
</feature>
<evidence type="ECO:0000256" key="3">
    <source>
        <dbReference type="ARBA" id="ARBA00022448"/>
    </source>
</evidence>
<comment type="caution">
    <text evidence="8">The sequence shown here is derived from an EMBL/GenBank/DDBJ whole genome shotgun (WGS) entry which is preliminary data.</text>
</comment>
<evidence type="ECO:0000256" key="1">
    <source>
        <dbReference type="ARBA" id="ARBA00004193"/>
    </source>
</evidence>
<dbReference type="SUPFAM" id="SSF53807">
    <property type="entry name" value="Helical backbone' metal receptor"/>
    <property type="match status" value="1"/>
</dbReference>
<comment type="similarity">
    <text evidence="2">Belongs to the bacterial solute-binding protein 8 family.</text>
</comment>